<keyword evidence="3" id="KW-1185">Reference proteome</keyword>
<dbReference type="OrthoDB" id="443772at2759"/>
<accession>A0A6A6A3P4</accession>
<protein>
    <submittedName>
        <fullName evidence="2">Uncharacterized protein</fullName>
    </submittedName>
</protein>
<evidence type="ECO:0000313" key="3">
    <source>
        <dbReference type="Proteomes" id="UP000799771"/>
    </source>
</evidence>
<feature type="region of interest" description="Disordered" evidence="1">
    <location>
        <begin position="1"/>
        <end position="46"/>
    </location>
</feature>
<dbReference type="Proteomes" id="UP000799771">
    <property type="component" value="Unassembled WGS sequence"/>
</dbReference>
<dbReference type="AlphaFoldDB" id="A0A6A6A3P4"/>
<feature type="compositionally biased region" description="Low complexity" evidence="1">
    <location>
        <begin position="14"/>
        <end position="31"/>
    </location>
</feature>
<organism evidence="2 3">
    <name type="scientific">Dothidotthia symphoricarpi CBS 119687</name>
    <dbReference type="NCBI Taxonomy" id="1392245"/>
    <lineage>
        <taxon>Eukaryota</taxon>
        <taxon>Fungi</taxon>
        <taxon>Dikarya</taxon>
        <taxon>Ascomycota</taxon>
        <taxon>Pezizomycotina</taxon>
        <taxon>Dothideomycetes</taxon>
        <taxon>Pleosporomycetidae</taxon>
        <taxon>Pleosporales</taxon>
        <taxon>Dothidotthiaceae</taxon>
        <taxon>Dothidotthia</taxon>
    </lineage>
</organism>
<feature type="compositionally biased region" description="Basic and acidic residues" evidence="1">
    <location>
        <begin position="36"/>
        <end position="45"/>
    </location>
</feature>
<name>A0A6A6A3P4_9PLEO</name>
<reference evidence="2" key="1">
    <citation type="journal article" date="2020" name="Stud. Mycol.">
        <title>101 Dothideomycetes genomes: a test case for predicting lifestyles and emergence of pathogens.</title>
        <authorList>
            <person name="Haridas S."/>
            <person name="Albert R."/>
            <person name="Binder M."/>
            <person name="Bloem J."/>
            <person name="Labutti K."/>
            <person name="Salamov A."/>
            <person name="Andreopoulos B."/>
            <person name="Baker S."/>
            <person name="Barry K."/>
            <person name="Bills G."/>
            <person name="Bluhm B."/>
            <person name="Cannon C."/>
            <person name="Castanera R."/>
            <person name="Culley D."/>
            <person name="Daum C."/>
            <person name="Ezra D."/>
            <person name="Gonzalez J."/>
            <person name="Henrissat B."/>
            <person name="Kuo A."/>
            <person name="Liang C."/>
            <person name="Lipzen A."/>
            <person name="Lutzoni F."/>
            <person name="Magnuson J."/>
            <person name="Mondo S."/>
            <person name="Nolan M."/>
            <person name="Ohm R."/>
            <person name="Pangilinan J."/>
            <person name="Park H.-J."/>
            <person name="Ramirez L."/>
            <person name="Alfaro M."/>
            <person name="Sun H."/>
            <person name="Tritt A."/>
            <person name="Yoshinaga Y."/>
            <person name="Zwiers L.-H."/>
            <person name="Turgeon B."/>
            <person name="Goodwin S."/>
            <person name="Spatafora J."/>
            <person name="Crous P."/>
            <person name="Grigoriev I."/>
        </authorList>
    </citation>
    <scope>NUCLEOTIDE SEQUENCE</scope>
    <source>
        <strain evidence="2">CBS 119687</strain>
    </source>
</reference>
<dbReference type="GeneID" id="54405609"/>
<gene>
    <name evidence="2" type="ORF">P153DRAFT_322473</name>
</gene>
<sequence>MSSDEVFFEPDPYASTARSRTTTSTGKTHATPPDAFTKKPKDDFRSPSASTNTIYYLGIIAPHTDNYTVHGPVTSFLHLLPKIEEIVSNSPSAIDKLDDLRWVEDVWGEREPNVGFEKGFRTFVVDGQRGIYTVLRILTEKNQVVHEVLPAAVYTVTAHGPLTNASVKAKGYASTSRLVGSFVERADAKAAATEAMQELVQGLEVAEHWGSKDKSGGVLLAFSGDTMWEVKIVYDDEVFKRAREGFEREDKRTGWRI</sequence>
<proteinExistence type="predicted"/>
<evidence type="ECO:0000256" key="1">
    <source>
        <dbReference type="SAM" id="MobiDB-lite"/>
    </source>
</evidence>
<dbReference type="EMBL" id="ML977513">
    <property type="protein sequence ID" value="KAF2126509.1"/>
    <property type="molecule type" value="Genomic_DNA"/>
</dbReference>
<dbReference type="RefSeq" id="XP_033520901.1">
    <property type="nucleotide sequence ID" value="XM_033665177.1"/>
</dbReference>
<evidence type="ECO:0000313" key="2">
    <source>
        <dbReference type="EMBL" id="KAF2126509.1"/>
    </source>
</evidence>